<dbReference type="Gene3D" id="3.90.180.10">
    <property type="entry name" value="Medium-chain alcohol dehydrogenases, catalytic domain"/>
    <property type="match status" value="2"/>
</dbReference>
<dbReference type="InterPro" id="IPR011032">
    <property type="entry name" value="GroES-like_sf"/>
</dbReference>
<comment type="caution">
    <text evidence="8">The sequence shown here is derived from an EMBL/GenBank/DDBJ whole genome shotgun (WGS) entry which is preliminary data.</text>
</comment>
<evidence type="ECO:0000256" key="6">
    <source>
        <dbReference type="ARBA" id="ARBA00023027"/>
    </source>
</evidence>
<evidence type="ECO:0000256" key="2">
    <source>
        <dbReference type="ARBA" id="ARBA00008072"/>
    </source>
</evidence>
<protein>
    <recommendedName>
        <fullName evidence="7">Alcohol dehydrogenase-like N-terminal domain-containing protein</fullName>
    </recommendedName>
</protein>
<dbReference type="PANTHER" id="PTHR42940:SF3">
    <property type="entry name" value="ALCOHOL DEHYDROGENASE 1-RELATED"/>
    <property type="match status" value="1"/>
</dbReference>
<evidence type="ECO:0000256" key="3">
    <source>
        <dbReference type="ARBA" id="ARBA00022723"/>
    </source>
</evidence>
<keyword evidence="5" id="KW-0560">Oxidoreductase</keyword>
<evidence type="ECO:0000313" key="8">
    <source>
        <dbReference type="EMBL" id="CAF3941877.1"/>
    </source>
</evidence>
<evidence type="ECO:0000256" key="5">
    <source>
        <dbReference type="ARBA" id="ARBA00023002"/>
    </source>
</evidence>
<dbReference type="Pfam" id="PF08240">
    <property type="entry name" value="ADH_N"/>
    <property type="match status" value="1"/>
</dbReference>
<dbReference type="SUPFAM" id="SSF50129">
    <property type="entry name" value="GroES-like"/>
    <property type="match status" value="1"/>
</dbReference>
<keyword evidence="4" id="KW-0862">Zinc</keyword>
<organism evidence="8 9">
    <name type="scientific">Rotaria magnacalcarata</name>
    <dbReference type="NCBI Taxonomy" id="392030"/>
    <lineage>
        <taxon>Eukaryota</taxon>
        <taxon>Metazoa</taxon>
        <taxon>Spiralia</taxon>
        <taxon>Gnathifera</taxon>
        <taxon>Rotifera</taxon>
        <taxon>Eurotatoria</taxon>
        <taxon>Bdelloidea</taxon>
        <taxon>Philodinida</taxon>
        <taxon>Philodinidae</taxon>
        <taxon>Rotaria</taxon>
    </lineage>
</organism>
<keyword evidence="3" id="KW-0479">Metal-binding</keyword>
<dbReference type="GO" id="GO:0046872">
    <property type="term" value="F:metal ion binding"/>
    <property type="evidence" value="ECO:0007669"/>
    <property type="project" value="UniProtKB-KW"/>
</dbReference>
<accession>A0A8S2MHE2</accession>
<name>A0A8S2MHE2_9BILA</name>
<sequence>MTCCDQDTGLTLGERVVFNGLNSEEMFSSEITPLPELAPGEILVKVRLASICMSDVYTVTGQRIEPTPSVLGHEAVVEVIAHRRPESDLIKGDRLTFSIADSCNKCEFCLKGLQQKCSKLFKGDGILGLYTSAALLELGYDTVYCSGNRIQRSEFIVRFGAIPLYNDEIIAEETNKIDVVVEVCGVSTVINDGIKLLKPGGLYLFLGMVHPHSQLNITGEQIIRKCLTIKGIHNYAPRHLDQAVDFLLKTIDKYPYEEVMGPTYNLSDLPNAMKVAMEKIHARVLVKPNMT</sequence>
<evidence type="ECO:0000256" key="4">
    <source>
        <dbReference type="ARBA" id="ARBA00022833"/>
    </source>
</evidence>
<keyword evidence="6" id="KW-0520">NAD</keyword>
<reference evidence="8" key="1">
    <citation type="submission" date="2021-02" db="EMBL/GenBank/DDBJ databases">
        <authorList>
            <person name="Nowell W R."/>
        </authorList>
    </citation>
    <scope>NUCLEOTIDE SEQUENCE</scope>
</reference>
<dbReference type="SUPFAM" id="SSF51735">
    <property type="entry name" value="NAD(P)-binding Rossmann-fold domains"/>
    <property type="match status" value="1"/>
</dbReference>
<dbReference type="EMBL" id="CAJOBH010003192">
    <property type="protein sequence ID" value="CAF3941877.1"/>
    <property type="molecule type" value="Genomic_DNA"/>
</dbReference>
<dbReference type="GO" id="GO:0004022">
    <property type="term" value="F:alcohol dehydrogenase (NAD+) activity"/>
    <property type="evidence" value="ECO:0007669"/>
    <property type="project" value="TreeGrafter"/>
</dbReference>
<comment type="similarity">
    <text evidence="2">Belongs to the zinc-containing alcohol dehydrogenase family.</text>
</comment>
<evidence type="ECO:0000259" key="7">
    <source>
        <dbReference type="Pfam" id="PF08240"/>
    </source>
</evidence>
<dbReference type="PANTHER" id="PTHR42940">
    <property type="entry name" value="ALCOHOL DEHYDROGENASE 1-RELATED"/>
    <property type="match status" value="1"/>
</dbReference>
<dbReference type="GO" id="GO:0005737">
    <property type="term" value="C:cytoplasm"/>
    <property type="evidence" value="ECO:0007669"/>
    <property type="project" value="TreeGrafter"/>
</dbReference>
<dbReference type="InterPro" id="IPR036291">
    <property type="entry name" value="NAD(P)-bd_dom_sf"/>
</dbReference>
<evidence type="ECO:0000313" key="9">
    <source>
        <dbReference type="Proteomes" id="UP000681967"/>
    </source>
</evidence>
<evidence type="ECO:0000256" key="1">
    <source>
        <dbReference type="ARBA" id="ARBA00001947"/>
    </source>
</evidence>
<gene>
    <name evidence="8" type="ORF">BYL167_LOCUS10560</name>
</gene>
<dbReference type="InterPro" id="IPR013154">
    <property type="entry name" value="ADH-like_N"/>
</dbReference>
<proteinExistence type="inferred from homology"/>
<feature type="domain" description="Alcohol dehydrogenase-like N-terminal" evidence="7">
    <location>
        <begin position="39"/>
        <end position="133"/>
    </location>
</feature>
<dbReference type="Gene3D" id="3.40.50.720">
    <property type="entry name" value="NAD(P)-binding Rossmann-like Domain"/>
    <property type="match status" value="1"/>
</dbReference>
<dbReference type="AlphaFoldDB" id="A0A8S2MHE2"/>
<dbReference type="Proteomes" id="UP000681967">
    <property type="component" value="Unassembled WGS sequence"/>
</dbReference>
<comment type="cofactor">
    <cofactor evidence="1">
        <name>Zn(2+)</name>
        <dbReference type="ChEBI" id="CHEBI:29105"/>
    </cofactor>
</comment>